<dbReference type="AlphaFoldDB" id="A0A841R686"/>
<comment type="caution">
    <text evidence="1">The sequence shown here is derived from an EMBL/GenBank/DDBJ whole genome shotgun (WGS) entry which is preliminary data.</text>
</comment>
<organism evidence="1 2">
    <name type="scientific">Spirochaeta isovalerica</name>
    <dbReference type="NCBI Taxonomy" id="150"/>
    <lineage>
        <taxon>Bacteria</taxon>
        <taxon>Pseudomonadati</taxon>
        <taxon>Spirochaetota</taxon>
        <taxon>Spirochaetia</taxon>
        <taxon>Spirochaetales</taxon>
        <taxon>Spirochaetaceae</taxon>
        <taxon>Spirochaeta</taxon>
    </lineage>
</organism>
<accession>A0A841R686</accession>
<proteinExistence type="predicted"/>
<reference evidence="1 2" key="1">
    <citation type="submission" date="2020-08" db="EMBL/GenBank/DDBJ databases">
        <title>Genomic Encyclopedia of Type Strains, Phase IV (KMG-IV): sequencing the most valuable type-strain genomes for metagenomic binning, comparative biology and taxonomic classification.</title>
        <authorList>
            <person name="Goeker M."/>
        </authorList>
    </citation>
    <scope>NUCLEOTIDE SEQUENCE [LARGE SCALE GENOMIC DNA]</scope>
    <source>
        <strain evidence="1 2">DSM 2461</strain>
    </source>
</reference>
<evidence type="ECO:0000313" key="1">
    <source>
        <dbReference type="EMBL" id="MBB6479346.1"/>
    </source>
</evidence>
<keyword evidence="2" id="KW-1185">Reference proteome</keyword>
<evidence type="ECO:0000313" key="2">
    <source>
        <dbReference type="Proteomes" id="UP000587760"/>
    </source>
</evidence>
<dbReference type="EMBL" id="JACHGJ010000002">
    <property type="protein sequence ID" value="MBB6479346.1"/>
    <property type="molecule type" value="Genomic_DNA"/>
</dbReference>
<name>A0A841R686_9SPIO</name>
<dbReference type="RefSeq" id="WP_184744510.1">
    <property type="nucleotide sequence ID" value="NZ_JACHGJ010000002.1"/>
</dbReference>
<protein>
    <submittedName>
        <fullName evidence="1">Uncharacterized protein</fullName>
    </submittedName>
</protein>
<sequence length="156" mass="17846">MQSYRIIPEEGLIIEVLRDDITLDGFLEVTALLVRDPLFRPDYNMLFDFRPGSILMSLEELKTAAEKYREADCFKGRKAMLVNRSVDTAKIMIFRSHVGLDERFSVYSTVEGASSFLQNDLSRFVDEEIIREDVYIDPQSGRTISSDPLLSPNNLS</sequence>
<dbReference type="Proteomes" id="UP000587760">
    <property type="component" value="Unassembled WGS sequence"/>
</dbReference>
<gene>
    <name evidence="1" type="ORF">HNR50_001004</name>
</gene>